<dbReference type="InterPro" id="IPR036236">
    <property type="entry name" value="Znf_C2H2_sf"/>
</dbReference>
<dbReference type="Pfam" id="PF12874">
    <property type="entry name" value="zf-met"/>
    <property type="match status" value="1"/>
</dbReference>
<evidence type="ECO:0000256" key="1">
    <source>
        <dbReference type="PROSITE-ProRule" id="PRU00042"/>
    </source>
</evidence>
<evidence type="ECO:0000313" key="3">
    <source>
        <dbReference type="EMBL" id="KAF4727640.1"/>
    </source>
</evidence>
<sequence length="99" mass="11390">MSHPRGYSYTFQHRCNRGISRTVRKILDRNVLPGLPEPLQTCVLSPGNDIWSPHEQAKVWNRAKQSAATWQCGVCGKVFKSEHYLDLHMESKHMDIANE</sequence>
<dbReference type="AlphaFoldDB" id="A0A7J6S6G5"/>
<dbReference type="PROSITE" id="PS00028">
    <property type="entry name" value="ZINC_FINGER_C2H2_1"/>
    <property type="match status" value="1"/>
</dbReference>
<name>A0A7J6S6G5_PEROL</name>
<reference evidence="3 4" key="1">
    <citation type="submission" date="2020-04" db="EMBL/GenBank/DDBJ databases">
        <title>Perkinsus olseni comparative genomics.</title>
        <authorList>
            <person name="Bogema D.R."/>
        </authorList>
    </citation>
    <scope>NUCLEOTIDE SEQUENCE [LARGE SCALE GENOMIC DNA]</scope>
    <source>
        <strain evidence="3 4">ATCC PRA-207</strain>
    </source>
</reference>
<gene>
    <name evidence="3" type="ORF">FOZ63_016167</name>
</gene>
<proteinExistence type="predicted"/>
<keyword evidence="1" id="KW-0479">Metal-binding</keyword>
<accession>A0A7J6S6G5</accession>
<comment type="caution">
    <text evidence="3">The sequence shown here is derived from an EMBL/GenBank/DDBJ whole genome shotgun (WGS) entry which is preliminary data.</text>
</comment>
<dbReference type="SUPFAM" id="SSF57667">
    <property type="entry name" value="beta-beta-alpha zinc fingers"/>
    <property type="match status" value="1"/>
</dbReference>
<protein>
    <recommendedName>
        <fullName evidence="2">C2H2-type domain-containing protein</fullName>
    </recommendedName>
</protein>
<keyword evidence="1" id="KW-0863">Zinc-finger</keyword>
<organism evidence="3 4">
    <name type="scientific">Perkinsus olseni</name>
    <name type="common">Perkinsus atlanticus</name>
    <dbReference type="NCBI Taxonomy" id="32597"/>
    <lineage>
        <taxon>Eukaryota</taxon>
        <taxon>Sar</taxon>
        <taxon>Alveolata</taxon>
        <taxon>Perkinsozoa</taxon>
        <taxon>Perkinsea</taxon>
        <taxon>Perkinsida</taxon>
        <taxon>Perkinsidae</taxon>
        <taxon>Perkinsus</taxon>
    </lineage>
</organism>
<keyword evidence="1" id="KW-0862">Zinc</keyword>
<dbReference type="PROSITE" id="PS50157">
    <property type="entry name" value="ZINC_FINGER_C2H2_2"/>
    <property type="match status" value="1"/>
</dbReference>
<evidence type="ECO:0000259" key="2">
    <source>
        <dbReference type="PROSITE" id="PS50157"/>
    </source>
</evidence>
<dbReference type="GO" id="GO:0008270">
    <property type="term" value="F:zinc ion binding"/>
    <property type="evidence" value="ECO:0007669"/>
    <property type="project" value="UniProtKB-KW"/>
</dbReference>
<dbReference type="Gene3D" id="3.30.160.60">
    <property type="entry name" value="Classic Zinc Finger"/>
    <property type="match status" value="1"/>
</dbReference>
<feature type="domain" description="C2H2-type" evidence="2">
    <location>
        <begin position="70"/>
        <end position="93"/>
    </location>
</feature>
<dbReference type="PANTHER" id="PTHR21385:SF0">
    <property type="entry name" value="RE51073P"/>
    <property type="match status" value="1"/>
</dbReference>
<dbReference type="PANTHER" id="PTHR21385">
    <property type="entry name" value="ZINC FINGER PROTEIN-RELATED"/>
    <property type="match status" value="1"/>
</dbReference>
<dbReference type="Proteomes" id="UP000553632">
    <property type="component" value="Unassembled WGS sequence"/>
</dbReference>
<dbReference type="EMBL" id="JABANO010020939">
    <property type="protein sequence ID" value="KAF4727640.1"/>
    <property type="molecule type" value="Genomic_DNA"/>
</dbReference>
<dbReference type="InterPro" id="IPR013087">
    <property type="entry name" value="Znf_C2H2_type"/>
</dbReference>
<keyword evidence="4" id="KW-1185">Reference proteome</keyword>
<evidence type="ECO:0000313" key="4">
    <source>
        <dbReference type="Proteomes" id="UP000553632"/>
    </source>
</evidence>
<dbReference type="SMART" id="SM00355">
    <property type="entry name" value="ZnF_C2H2"/>
    <property type="match status" value="1"/>
</dbReference>
<feature type="non-terminal residue" evidence="3">
    <location>
        <position position="1"/>
    </location>
</feature>